<organism evidence="1">
    <name type="scientific">Hexamita inflata</name>
    <dbReference type="NCBI Taxonomy" id="28002"/>
    <lineage>
        <taxon>Eukaryota</taxon>
        <taxon>Metamonada</taxon>
        <taxon>Diplomonadida</taxon>
        <taxon>Hexamitidae</taxon>
        <taxon>Hexamitinae</taxon>
        <taxon>Hexamita</taxon>
    </lineage>
</organism>
<proteinExistence type="predicted"/>
<reference evidence="1" key="1">
    <citation type="submission" date="2023-06" db="EMBL/GenBank/DDBJ databases">
        <authorList>
            <person name="Kurt Z."/>
        </authorList>
    </citation>
    <scope>NUCLEOTIDE SEQUENCE</scope>
</reference>
<keyword evidence="3" id="KW-1185">Reference proteome</keyword>
<dbReference type="Proteomes" id="UP001642409">
    <property type="component" value="Unassembled WGS sequence"/>
</dbReference>
<reference evidence="2 3" key="2">
    <citation type="submission" date="2024-07" db="EMBL/GenBank/DDBJ databases">
        <authorList>
            <person name="Akdeniz Z."/>
        </authorList>
    </citation>
    <scope>NUCLEOTIDE SEQUENCE [LARGE SCALE GENOMIC DNA]</scope>
</reference>
<protein>
    <submittedName>
        <fullName evidence="2">Hypothetical_protein</fullName>
    </submittedName>
</protein>
<name>A0AA86QPR8_9EUKA</name>
<dbReference type="EMBL" id="CAXDID020000007">
    <property type="protein sequence ID" value="CAL5976944.1"/>
    <property type="molecule type" value="Genomic_DNA"/>
</dbReference>
<evidence type="ECO:0000313" key="3">
    <source>
        <dbReference type="Proteomes" id="UP001642409"/>
    </source>
</evidence>
<dbReference type="EMBL" id="CATOUU010000952">
    <property type="protein sequence ID" value="CAI9962340.1"/>
    <property type="molecule type" value="Genomic_DNA"/>
</dbReference>
<evidence type="ECO:0000313" key="1">
    <source>
        <dbReference type="EMBL" id="CAI9962340.1"/>
    </source>
</evidence>
<dbReference type="AlphaFoldDB" id="A0AA86QPR8"/>
<accession>A0AA86QPR8</accession>
<evidence type="ECO:0000313" key="2">
    <source>
        <dbReference type="EMBL" id="CAL5976944.1"/>
    </source>
</evidence>
<sequence>MVKINQYSCRQIPSCSPFTCSLQVNSRTVCRQFAGKRTITADPAEKGALLDINNKKGKQYKYKLYRIYINIKFQFNFLLSGPKYGLVLKVKALRVRAIHFRKSHLIITF</sequence>
<gene>
    <name evidence="2" type="ORF">HINF_LOCUS4069</name>
    <name evidence="1" type="ORF">HINF_LOCUS49985</name>
</gene>
<comment type="caution">
    <text evidence="1">The sequence shown here is derived from an EMBL/GenBank/DDBJ whole genome shotgun (WGS) entry which is preliminary data.</text>
</comment>